<accession>A0A484M4G7</accession>
<reference evidence="1 2" key="1">
    <citation type="submission" date="2018-04" db="EMBL/GenBank/DDBJ databases">
        <authorList>
            <person name="Vogel A."/>
        </authorList>
    </citation>
    <scope>NUCLEOTIDE SEQUENCE [LARGE SCALE GENOMIC DNA]</scope>
</reference>
<evidence type="ECO:0000313" key="2">
    <source>
        <dbReference type="Proteomes" id="UP000595140"/>
    </source>
</evidence>
<evidence type="ECO:0000313" key="1">
    <source>
        <dbReference type="EMBL" id="VFQ83730.1"/>
    </source>
</evidence>
<dbReference type="EMBL" id="OOIL02002583">
    <property type="protein sequence ID" value="VFQ83730.1"/>
    <property type="molecule type" value="Genomic_DNA"/>
</dbReference>
<dbReference type="Proteomes" id="UP000595140">
    <property type="component" value="Unassembled WGS sequence"/>
</dbReference>
<organism evidence="1 2">
    <name type="scientific">Cuscuta campestris</name>
    <dbReference type="NCBI Taxonomy" id="132261"/>
    <lineage>
        <taxon>Eukaryota</taxon>
        <taxon>Viridiplantae</taxon>
        <taxon>Streptophyta</taxon>
        <taxon>Embryophyta</taxon>
        <taxon>Tracheophyta</taxon>
        <taxon>Spermatophyta</taxon>
        <taxon>Magnoliopsida</taxon>
        <taxon>eudicotyledons</taxon>
        <taxon>Gunneridae</taxon>
        <taxon>Pentapetalae</taxon>
        <taxon>asterids</taxon>
        <taxon>lamiids</taxon>
        <taxon>Solanales</taxon>
        <taxon>Convolvulaceae</taxon>
        <taxon>Cuscuteae</taxon>
        <taxon>Cuscuta</taxon>
        <taxon>Cuscuta subgen. Grammica</taxon>
        <taxon>Cuscuta sect. Cleistogrammica</taxon>
    </lineage>
</organism>
<keyword evidence="2" id="KW-1185">Reference proteome</keyword>
<name>A0A484M4G7_9ASTE</name>
<dbReference type="AlphaFoldDB" id="A0A484M4G7"/>
<gene>
    <name evidence="1" type="ORF">CCAM_LOCUS25506</name>
</gene>
<protein>
    <submittedName>
        <fullName evidence="1">Uncharacterized protein</fullName>
    </submittedName>
</protein>
<sequence>MASPQSGFIIVTMPRDLVGHVCTEWQVLVKNIIELKCVPHARASRFKDAYYGVAISQSTMWIVLLGFHSLP</sequence>
<proteinExistence type="predicted"/>